<feature type="transmembrane region" description="Helical" evidence="1">
    <location>
        <begin position="261"/>
        <end position="280"/>
    </location>
</feature>
<sequence>MTRATRRGATAQFLSLGRRLSPARRDPRNLLQALCLALAAMGTTLLVWGLQAADAAYDGRDARTSARQPVRAAAEPGARATARWWDSRDVAGDRSFSVVTIEPLAADAPLPPGLPRWPEPGEAFVSPALLEAVPAAATRYGKRAGTIAASGLAEPSEYLVYRRPPRGTSVSAGPGGIAGIVGYGTPLPEVSDFGSQSFDRAESDVQLLLAPLLGLPVGVLLVTASRLGARQRDRRLAVLHAIGAGRSVRARVAVGECLRPLALGTAAAGVALMVVTVTGVRLPVTGHEIAAADLAPLRLWFPLALLPALTALCLSFAALHLRILPAGGNRPRPARDRPSAWPGYLCGIGTLLALWGAMIGHLPGVRIFMLGLILAMAGLPPLLGRAAARAAVRLTTSGRGDAARLIGGRWASAHPGAVARSCASLAVLLGLLTQVQVLITELTSEARHATALAERLDGRLLHVSTGTGDERAHAGFLAALGRGDRVLRLEPGTGGAPPVLVGHCRDLAALAPLSACPGTEPAPAAQAFRERTARTEALRWMSFGDVNVRAAASRSQLTGGEGDYVVLTQRPDGREHVSRVAFATLAAPSVEVPGDEYVIGATARARIAGWVLLLAAPGFTLLALTGAVGLLHAYLDRADELRPLAGYTSGARFHLRTAWWGMGVPMACALALATAFAGLLGAVNLAFLAPSGDSPLPLLTGGLVAAVVLCTGATVAGGLLSSRFTHRWVPRGD</sequence>
<feature type="transmembrane region" description="Helical" evidence="1">
    <location>
        <begin position="610"/>
        <end position="635"/>
    </location>
</feature>
<keyword evidence="1" id="KW-0812">Transmembrane</keyword>
<evidence type="ECO:0000313" key="2">
    <source>
        <dbReference type="EMBL" id="SDM36403.1"/>
    </source>
</evidence>
<reference evidence="3" key="1">
    <citation type="submission" date="2016-10" db="EMBL/GenBank/DDBJ databases">
        <authorList>
            <person name="Varghese N."/>
            <person name="Submissions S."/>
        </authorList>
    </citation>
    <scope>NUCLEOTIDE SEQUENCE [LARGE SCALE GENOMIC DNA]</scope>
    <source>
        <strain evidence="3">CGMCC 4.7042</strain>
    </source>
</reference>
<feature type="transmembrane region" description="Helical" evidence="1">
    <location>
        <begin position="365"/>
        <end position="383"/>
    </location>
</feature>
<evidence type="ECO:0000256" key="1">
    <source>
        <dbReference type="SAM" id="Phobius"/>
    </source>
</evidence>
<dbReference type="OrthoDB" id="3258069at2"/>
<evidence type="ECO:0008006" key="4">
    <source>
        <dbReference type="Google" id="ProtNLM"/>
    </source>
</evidence>
<gene>
    <name evidence="2" type="ORF">SAMN05444921_107116</name>
</gene>
<feature type="transmembrane region" description="Helical" evidence="1">
    <location>
        <begin position="696"/>
        <end position="720"/>
    </location>
</feature>
<dbReference type="RefSeq" id="WP_093654037.1">
    <property type="nucleotide sequence ID" value="NZ_FNHI01000007.1"/>
</dbReference>
<keyword evidence="1" id="KW-0472">Membrane</keyword>
<dbReference type="EMBL" id="FNHI01000007">
    <property type="protein sequence ID" value="SDM36403.1"/>
    <property type="molecule type" value="Genomic_DNA"/>
</dbReference>
<feature type="transmembrane region" description="Helical" evidence="1">
    <location>
        <begin position="664"/>
        <end position="689"/>
    </location>
</feature>
<organism evidence="2 3">
    <name type="scientific">Streptomyces wuyuanensis</name>
    <dbReference type="NCBI Taxonomy" id="1196353"/>
    <lineage>
        <taxon>Bacteria</taxon>
        <taxon>Bacillati</taxon>
        <taxon>Actinomycetota</taxon>
        <taxon>Actinomycetes</taxon>
        <taxon>Kitasatosporales</taxon>
        <taxon>Streptomycetaceae</taxon>
        <taxon>Streptomyces</taxon>
    </lineage>
</organism>
<protein>
    <recommendedName>
        <fullName evidence="4">FtsX-like permease family protein</fullName>
    </recommendedName>
</protein>
<keyword evidence="1" id="KW-1133">Transmembrane helix</keyword>
<name>A0A1G9SLL8_9ACTN</name>
<accession>A0A1G9SLL8</accession>
<feature type="transmembrane region" description="Helical" evidence="1">
    <location>
        <begin position="205"/>
        <end position="225"/>
    </location>
</feature>
<proteinExistence type="predicted"/>
<feature type="transmembrane region" description="Helical" evidence="1">
    <location>
        <begin position="300"/>
        <end position="321"/>
    </location>
</feature>
<feature type="transmembrane region" description="Helical" evidence="1">
    <location>
        <begin position="341"/>
        <end position="359"/>
    </location>
</feature>
<dbReference type="Proteomes" id="UP000199063">
    <property type="component" value="Unassembled WGS sequence"/>
</dbReference>
<keyword evidence="3" id="KW-1185">Reference proteome</keyword>
<dbReference type="AlphaFoldDB" id="A0A1G9SLL8"/>
<evidence type="ECO:0000313" key="3">
    <source>
        <dbReference type="Proteomes" id="UP000199063"/>
    </source>
</evidence>
<dbReference type="GeneID" id="40829854"/>
<dbReference type="STRING" id="1196353.SAMN05444921_107116"/>